<keyword evidence="1" id="KW-0227">DNA damage</keyword>
<dbReference type="GO" id="GO:0032259">
    <property type="term" value="P:methylation"/>
    <property type="evidence" value="ECO:0007669"/>
    <property type="project" value="UniProtKB-KW"/>
</dbReference>
<sequence>MSLETALARDGAEADVSAEPLTDAERIWQVVARIPSGRVCSYGQVAELAGLVRRARLVGRILSRLPEGSRLPWHRVVNARGELSLPAQSEGARLQRSRLESEGICFLRGRISLAHYRWDGEG</sequence>
<organism evidence="3 4">
    <name type="scientific">Marinobacterium aestuarii</name>
    <dbReference type="NCBI Taxonomy" id="1821621"/>
    <lineage>
        <taxon>Bacteria</taxon>
        <taxon>Pseudomonadati</taxon>
        <taxon>Pseudomonadota</taxon>
        <taxon>Gammaproteobacteria</taxon>
        <taxon>Oceanospirillales</taxon>
        <taxon>Oceanospirillaceae</taxon>
        <taxon>Marinobacterium</taxon>
    </lineage>
</organism>
<reference evidence="3 4" key="2">
    <citation type="journal article" date="2018" name="Int. J. Syst. Evol. Microbiol.">
        <title>Marinobacterium aestuarii sp. nov., a benzene-degrading marine bacterium isolated from estuary sediment.</title>
        <authorList>
            <person name="Bae S.S."/>
            <person name="Jung J."/>
            <person name="Chung D."/>
            <person name="Baek K."/>
        </authorList>
    </citation>
    <scope>NUCLEOTIDE SEQUENCE [LARGE SCALE GENOMIC DNA]</scope>
    <source>
        <strain evidence="3 4">ST58-10</strain>
    </source>
</reference>
<keyword evidence="4" id="KW-1185">Reference proteome</keyword>
<dbReference type="PANTHER" id="PTHR42942">
    <property type="entry name" value="6-O-METHYLGUANINE DNA METHYLTRANSFERASE"/>
    <property type="match status" value="1"/>
</dbReference>
<evidence type="ECO:0000313" key="4">
    <source>
        <dbReference type="Proteomes" id="UP000078070"/>
    </source>
</evidence>
<reference evidence="4" key="1">
    <citation type="submission" date="2016-05" db="EMBL/GenBank/DDBJ databases">
        <authorList>
            <person name="Baek K."/>
            <person name="Yang S.-J."/>
        </authorList>
    </citation>
    <scope>NUCLEOTIDE SEQUENCE [LARGE SCALE GENOMIC DNA]</scope>
    <source>
        <strain evidence="4">ST58-10</strain>
    </source>
</reference>
<dbReference type="STRING" id="1821621.A8C75_07645"/>
<protein>
    <submittedName>
        <fullName evidence="3">Cysteine methyltransferase</fullName>
    </submittedName>
</protein>
<dbReference type="GO" id="GO:0006281">
    <property type="term" value="P:DNA repair"/>
    <property type="evidence" value="ECO:0007669"/>
    <property type="project" value="InterPro"/>
</dbReference>
<name>A0A1A9EW49_9GAMM</name>
<gene>
    <name evidence="3" type="ORF">A8C75_07645</name>
</gene>
<dbReference type="SUPFAM" id="SSF46767">
    <property type="entry name" value="Methylated DNA-protein cysteine methyltransferase, C-terminal domain"/>
    <property type="match status" value="1"/>
</dbReference>
<dbReference type="Gene3D" id="1.10.10.10">
    <property type="entry name" value="Winged helix-like DNA-binding domain superfamily/Winged helix DNA-binding domain"/>
    <property type="match status" value="1"/>
</dbReference>
<keyword evidence="3" id="KW-0489">Methyltransferase</keyword>
<keyword evidence="3" id="KW-0808">Transferase</keyword>
<dbReference type="EMBL" id="CP015839">
    <property type="protein sequence ID" value="ANG62374.1"/>
    <property type="molecule type" value="Genomic_DNA"/>
</dbReference>
<dbReference type="Pfam" id="PF01035">
    <property type="entry name" value="DNA_binding_1"/>
    <property type="match status" value="1"/>
</dbReference>
<dbReference type="OrthoDB" id="9132167at2"/>
<dbReference type="InterPro" id="IPR036388">
    <property type="entry name" value="WH-like_DNA-bd_sf"/>
</dbReference>
<proteinExistence type="predicted"/>
<evidence type="ECO:0000313" key="3">
    <source>
        <dbReference type="EMBL" id="ANG62374.1"/>
    </source>
</evidence>
<dbReference type="InterPro" id="IPR052520">
    <property type="entry name" value="ATL_DNA_repair"/>
</dbReference>
<dbReference type="InterPro" id="IPR014048">
    <property type="entry name" value="MethylDNA_cys_MeTrfase_DNA-bd"/>
</dbReference>
<evidence type="ECO:0000256" key="1">
    <source>
        <dbReference type="ARBA" id="ARBA00022763"/>
    </source>
</evidence>
<accession>A0A1A9EW49</accession>
<evidence type="ECO:0000259" key="2">
    <source>
        <dbReference type="Pfam" id="PF01035"/>
    </source>
</evidence>
<dbReference type="AlphaFoldDB" id="A0A1A9EW49"/>
<dbReference type="Proteomes" id="UP000078070">
    <property type="component" value="Chromosome"/>
</dbReference>
<feature type="domain" description="Methylated-DNA-[protein]-cysteine S-methyltransferase DNA binding" evidence="2">
    <location>
        <begin position="25"/>
        <end position="104"/>
    </location>
</feature>
<dbReference type="KEGG" id="mars:A8C75_07645"/>
<dbReference type="PANTHER" id="PTHR42942:SF1">
    <property type="entry name" value="ALKYLTRANSFERASE-LIKE PROTEIN 1"/>
    <property type="match status" value="1"/>
</dbReference>
<dbReference type="GO" id="GO:0008168">
    <property type="term" value="F:methyltransferase activity"/>
    <property type="evidence" value="ECO:0007669"/>
    <property type="project" value="UniProtKB-KW"/>
</dbReference>
<dbReference type="InterPro" id="IPR036217">
    <property type="entry name" value="MethylDNA_cys_MeTrfase_DNAb"/>
</dbReference>
<dbReference type="CDD" id="cd06445">
    <property type="entry name" value="ATase"/>
    <property type="match status" value="1"/>
</dbReference>